<evidence type="ECO:0000313" key="1">
    <source>
        <dbReference type="EnsemblMetazoa" id="XP_031784576"/>
    </source>
</evidence>
<dbReference type="RefSeq" id="XP_031784576.1">
    <property type="nucleotide sequence ID" value="XM_031928716.1"/>
</dbReference>
<dbReference type="Pfam" id="PF06477">
    <property type="entry name" value="DUF1091"/>
    <property type="match status" value="1"/>
</dbReference>
<dbReference type="KEGG" id="nvi:107981074"/>
<proteinExistence type="predicted"/>
<reference evidence="1" key="1">
    <citation type="submission" date="2021-01" db="UniProtKB">
        <authorList>
            <consortium name="EnsemblMetazoa"/>
        </authorList>
    </citation>
    <scope>IDENTIFICATION</scope>
</reference>
<dbReference type="EnsemblMetazoa" id="XM_031928716">
    <property type="protein sequence ID" value="XP_031784576"/>
    <property type="gene ID" value="LOC107981074"/>
</dbReference>
<dbReference type="AlphaFoldDB" id="A0A7M7QB13"/>
<protein>
    <submittedName>
        <fullName evidence="1">Uncharacterized protein</fullName>
    </submittedName>
</protein>
<dbReference type="Proteomes" id="UP000002358">
    <property type="component" value="Chromosome 4"/>
</dbReference>
<dbReference type="InterPro" id="IPR010512">
    <property type="entry name" value="DUF1091"/>
</dbReference>
<accession>A0A7M7QB13</accession>
<organism evidence="1 2">
    <name type="scientific">Nasonia vitripennis</name>
    <name type="common">Parasitic wasp</name>
    <dbReference type="NCBI Taxonomy" id="7425"/>
    <lineage>
        <taxon>Eukaryota</taxon>
        <taxon>Metazoa</taxon>
        <taxon>Ecdysozoa</taxon>
        <taxon>Arthropoda</taxon>
        <taxon>Hexapoda</taxon>
        <taxon>Insecta</taxon>
        <taxon>Pterygota</taxon>
        <taxon>Neoptera</taxon>
        <taxon>Endopterygota</taxon>
        <taxon>Hymenoptera</taxon>
        <taxon>Apocrita</taxon>
        <taxon>Proctotrupomorpha</taxon>
        <taxon>Chalcidoidea</taxon>
        <taxon>Pteromalidae</taxon>
        <taxon>Pteromalinae</taxon>
        <taxon>Nasonia</taxon>
    </lineage>
</organism>
<evidence type="ECO:0000313" key="2">
    <source>
        <dbReference type="Proteomes" id="UP000002358"/>
    </source>
</evidence>
<dbReference type="GeneID" id="107981074"/>
<sequence>MIDFVNYTYFDEDTFDIAMNYQSESQNVVSMRIDIIQDLPQNIHLKCVLWGYASGQYNVPTGIEMDLDVCDNQFKDYFFNVILTKMNLDKECPAKKGTYENEGFDPEISGFPMYLPSGFRLLLQASIYSGNISLIKTKAYLVVV</sequence>
<name>A0A7M7QB13_NASVI</name>
<dbReference type="OrthoDB" id="7697573at2759"/>
<keyword evidence="2" id="KW-1185">Reference proteome</keyword>
<dbReference type="InParanoid" id="A0A7M7QB13"/>